<dbReference type="AlphaFoldDB" id="A0A0L9T465"/>
<dbReference type="EMBL" id="KQ258265">
    <property type="protein sequence ID" value="KOM25390.1"/>
    <property type="molecule type" value="Genomic_DNA"/>
</dbReference>
<dbReference type="Proteomes" id="UP000053144">
    <property type="component" value="Unassembled WGS sequence"/>
</dbReference>
<feature type="transmembrane region" description="Helical" evidence="2">
    <location>
        <begin position="366"/>
        <end position="391"/>
    </location>
</feature>
<protein>
    <submittedName>
        <fullName evidence="3">Uncharacterized protein</fullName>
    </submittedName>
</protein>
<evidence type="ECO:0000313" key="4">
    <source>
        <dbReference type="Proteomes" id="UP000053144"/>
    </source>
</evidence>
<evidence type="ECO:0000256" key="2">
    <source>
        <dbReference type="SAM" id="Phobius"/>
    </source>
</evidence>
<gene>
    <name evidence="3" type="ORF">LR48_Vigan102s004800</name>
</gene>
<sequence>MWTSVQTAAARPRLCIRTLDTQCGRAFKQQPLVLVFISERSTLNVDERSISRPFVLTLRKRTLDTQCGRAFNNQRFVLTLRIRTLDKPCERAFQHGYGRAFKQSAVRPRPLDSNARQSMLTSVQTVDRSASPTKTNARKSICERAFVNPFQRALVHPFQRALVHPFQRAFKKRSPTHVNERPNIARHSARLGPLDEQGDERSNDPRRSSTRSPTFIRSVINVRLGPPTQSAFGLNARQTKVNERPLSTSFGLNARHSMVNERPLSQSFGLNARHSIVNEHPLSQSFGLNARHLIVNERPLGQSFGLNARHSIVNERPLCQSFGLNARHSIVNERPLSQSFGLNARHSIVNERPHDRPRMPLGLYRSVIRILTFGLTCSSFLPFGFASFWSIKFNHSVTFNPHMSNNQEHAL</sequence>
<keyword evidence="2" id="KW-0812">Transmembrane</keyword>
<proteinExistence type="predicted"/>
<name>A0A0L9T465_PHAAN</name>
<reference evidence="4" key="1">
    <citation type="journal article" date="2015" name="Proc. Natl. Acad. Sci. U.S.A.">
        <title>Genome sequencing of adzuki bean (Vigna angularis) provides insight into high starch and low fat accumulation and domestication.</title>
        <authorList>
            <person name="Yang K."/>
            <person name="Tian Z."/>
            <person name="Chen C."/>
            <person name="Luo L."/>
            <person name="Zhao B."/>
            <person name="Wang Z."/>
            <person name="Yu L."/>
            <person name="Li Y."/>
            <person name="Sun Y."/>
            <person name="Li W."/>
            <person name="Chen Y."/>
            <person name="Li Y."/>
            <person name="Zhang Y."/>
            <person name="Ai D."/>
            <person name="Zhao J."/>
            <person name="Shang C."/>
            <person name="Ma Y."/>
            <person name="Wu B."/>
            <person name="Wang M."/>
            <person name="Gao L."/>
            <person name="Sun D."/>
            <person name="Zhang P."/>
            <person name="Guo F."/>
            <person name="Wang W."/>
            <person name="Li Y."/>
            <person name="Wang J."/>
            <person name="Varshney R.K."/>
            <person name="Wang J."/>
            <person name="Ling H.Q."/>
            <person name="Wan P."/>
        </authorList>
    </citation>
    <scope>NUCLEOTIDE SEQUENCE</scope>
    <source>
        <strain evidence="4">cv. Jingnong 6</strain>
    </source>
</reference>
<organism evidence="3 4">
    <name type="scientific">Phaseolus angularis</name>
    <name type="common">Azuki bean</name>
    <name type="synonym">Vigna angularis</name>
    <dbReference type="NCBI Taxonomy" id="3914"/>
    <lineage>
        <taxon>Eukaryota</taxon>
        <taxon>Viridiplantae</taxon>
        <taxon>Streptophyta</taxon>
        <taxon>Embryophyta</taxon>
        <taxon>Tracheophyta</taxon>
        <taxon>Spermatophyta</taxon>
        <taxon>Magnoliopsida</taxon>
        <taxon>eudicotyledons</taxon>
        <taxon>Gunneridae</taxon>
        <taxon>Pentapetalae</taxon>
        <taxon>rosids</taxon>
        <taxon>fabids</taxon>
        <taxon>Fabales</taxon>
        <taxon>Fabaceae</taxon>
        <taxon>Papilionoideae</taxon>
        <taxon>50 kb inversion clade</taxon>
        <taxon>NPAAA clade</taxon>
        <taxon>indigoferoid/millettioid clade</taxon>
        <taxon>Phaseoleae</taxon>
        <taxon>Vigna</taxon>
    </lineage>
</organism>
<keyword evidence="2" id="KW-1133">Transmembrane helix</keyword>
<accession>A0A0L9T465</accession>
<evidence type="ECO:0000256" key="1">
    <source>
        <dbReference type="SAM" id="MobiDB-lite"/>
    </source>
</evidence>
<feature type="region of interest" description="Disordered" evidence="1">
    <location>
        <begin position="173"/>
        <end position="219"/>
    </location>
</feature>
<evidence type="ECO:0000313" key="3">
    <source>
        <dbReference type="EMBL" id="KOM25390.1"/>
    </source>
</evidence>
<keyword evidence="2" id="KW-0472">Membrane</keyword>
<dbReference type="Gramene" id="KOM25390">
    <property type="protein sequence ID" value="KOM25390"/>
    <property type="gene ID" value="LR48_Vigan102s004800"/>
</dbReference>